<dbReference type="VEuPathDB" id="TrichDB:TVAGG3_0748700"/>
<accession>A2GF26</accession>
<proteinExistence type="predicted"/>
<sequence>MLLFLVTQCLSYEFITNLASSYLEFSNGKADFKLGYEPLCGYSYYLILSNPDDNLTLNFEKAKQVYKIAPATYYSFRSSKKYNLQYDLVLIPDDCDTLEFIINPQNREDSNYEFASSQINPSKTYCFVGYSDAAFTVRATNSGG</sequence>
<gene>
    <name evidence="1" type="ORF">TVAG_096000</name>
</gene>
<reference evidence="1" key="2">
    <citation type="journal article" date="2007" name="Science">
        <title>Draft genome sequence of the sexually transmitted pathogen Trichomonas vaginalis.</title>
        <authorList>
            <person name="Carlton J.M."/>
            <person name="Hirt R.P."/>
            <person name="Silva J.C."/>
            <person name="Delcher A.L."/>
            <person name="Schatz M."/>
            <person name="Zhao Q."/>
            <person name="Wortman J.R."/>
            <person name="Bidwell S.L."/>
            <person name="Alsmark U.C.M."/>
            <person name="Besteiro S."/>
            <person name="Sicheritz-Ponten T."/>
            <person name="Noel C.J."/>
            <person name="Dacks J.B."/>
            <person name="Foster P.G."/>
            <person name="Simillion C."/>
            <person name="Van de Peer Y."/>
            <person name="Miranda-Saavedra D."/>
            <person name="Barton G.J."/>
            <person name="Westrop G.D."/>
            <person name="Mueller S."/>
            <person name="Dessi D."/>
            <person name="Fiori P.L."/>
            <person name="Ren Q."/>
            <person name="Paulsen I."/>
            <person name="Zhang H."/>
            <person name="Bastida-Corcuera F.D."/>
            <person name="Simoes-Barbosa A."/>
            <person name="Brown M.T."/>
            <person name="Hayes R.D."/>
            <person name="Mukherjee M."/>
            <person name="Okumura C.Y."/>
            <person name="Schneider R."/>
            <person name="Smith A.J."/>
            <person name="Vanacova S."/>
            <person name="Villalvazo M."/>
            <person name="Haas B.J."/>
            <person name="Pertea M."/>
            <person name="Feldblyum T.V."/>
            <person name="Utterback T.R."/>
            <person name="Shu C.L."/>
            <person name="Osoegawa K."/>
            <person name="de Jong P.J."/>
            <person name="Hrdy I."/>
            <person name="Horvathova L."/>
            <person name="Zubacova Z."/>
            <person name="Dolezal P."/>
            <person name="Malik S.B."/>
            <person name="Logsdon J.M. Jr."/>
            <person name="Henze K."/>
            <person name="Gupta A."/>
            <person name="Wang C.C."/>
            <person name="Dunne R.L."/>
            <person name="Upcroft J.A."/>
            <person name="Upcroft P."/>
            <person name="White O."/>
            <person name="Salzberg S.L."/>
            <person name="Tang P."/>
            <person name="Chiu C.-H."/>
            <person name="Lee Y.-S."/>
            <person name="Embley T.M."/>
            <person name="Coombs G.H."/>
            <person name="Mottram J.C."/>
            <person name="Tachezy J."/>
            <person name="Fraser-Liggett C.M."/>
            <person name="Johnson P.J."/>
        </authorList>
    </citation>
    <scope>NUCLEOTIDE SEQUENCE [LARGE SCALE GENOMIC DNA]</scope>
    <source>
        <strain evidence="1">G3</strain>
    </source>
</reference>
<dbReference type="RefSeq" id="XP_001297171.1">
    <property type="nucleotide sequence ID" value="XM_001297170.1"/>
</dbReference>
<protein>
    <submittedName>
        <fullName evidence="1">Uncharacterized protein</fullName>
    </submittedName>
</protein>
<evidence type="ECO:0000313" key="1">
    <source>
        <dbReference type="EMBL" id="EAX84241.1"/>
    </source>
</evidence>
<dbReference type="AlphaFoldDB" id="A2GF26"/>
<organism evidence="1 2">
    <name type="scientific">Trichomonas vaginalis (strain ATCC PRA-98 / G3)</name>
    <dbReference type="NCBI Taxonomy" id="412133"/>
    <lineage>
        <taxon>Eukaryota</taxon>
        <taxon>Metamonada</taxon>
        <taxon>Parabasalia</taxon>
        <taxon>Trichomonadida</taxon>
        <taxon>Trichomonadidae</taxon>
        <taxon>Trichomonas</taxon>
    </lineage>
</organism>
<dbReference type="InParanoid" id="A2GF26"/>
<dbReference type="VEuPathDB" id="TrichDB:TVAG_096000"/>
<name>A2GF26_TRIV3</name>
<keyword evidence="2" id="KW-1185">Reference proteome</keyword>
<reference evidence="1" key="1">
    <citation type="submission" date="2006-10" db="EMBL/GenBank/DDBJ databases">
        <authorList>
            <person name="Amadeo P."/>
            <person name="Zhao Q."/>
            <person name="Wortman J."/>
            <person name="Fraser-Liggett C."/>
            <person name="Carlton J."/>
        </authorList>
    </citation>
    <scope>NUCLEOTIDE SEQUENCE</scope>
    <source>
        <strain evidence="1">G3</strain>
    </source>
</reference>
<dbReference type="KEGG" id="tva:4741873"/>
<evidence type="ECO:0000313" key="2">
    <source>
        <dbReference type="Proteomes" id="UP000001542"/>
    </source>
</evidence>
<dbReference type="EMBL" id="DS115470">
    <property type="protein sequence ID" value="EAX84241.1"/>
    <property type="molecule type" value="Genomic_DNA"/>
</dbReference>
<dbReference type="Proteomes" id="UP000001542">
    <property type="component" value="Unassembled WGS sequence"/>
</dbReference>